<dbReference type="SMART" id="SM00530">
    <property type="entry name" value="HTH_XRE"/>
    <property type="match status" value="1"/>
</dbReference>
<evidence type="ECO:0000313" key="4">
    <source>
        <dbReference type="Proteomes" id="UP000321306"/>
    </source>
</evidence>
<organism evidence="3 4">
    <name type="scientific">Deinococcus cellulosilyticus (strain DSM 18568 / NBRC 106333 / KACC 11606 / 5516J-15)</name>
    <dbReference type="NCBI Taxonomy" id="1223518"/>
    <lineage>
        <taxon>Bacteria</taxon>
        <taxon>Thermotogati</taxon>
        <taxon>Deinococcota</taxon>
        <taxon>Deinococci</taxon>
        <taxon>Deinococcales</taxon>
        <taxon>Deinococcaceae</taxon>
        <taxon>Deinococcus</taxon>
    </lineage>
</organism>
<protein>
    <recommendedName>
        <fullName evidence="2">HTH cro/C1-type domain-containing protein</fullName>
    </recommendedName>
</protein>
<dbReference type="PANTHER" id="PTHR46797:SF1">
    <property type="entry name" value="METHYLPHOSPHONATE SYNTHASE"/>
    <property type="match status" value="1"/>
</dbReference>
<name>A0A511N3Y8_DEIC1</name>
<dbReference type="InterPro" id="IPR001387">
    <property type="entry name" value="Cro/C1-type_HTH"/>
</dbReference>
<dbReference type="PROSITE" id="PS50943">
    <property type="entry name" value="HTH_CROC1"/>
    <property type="match status" value="1"/>
</dbReference>
<gene>
    <name evidence="3" type="ORF">DC3_28130</name>
</gene>
<dbReference type="PANTHER" id="PTHR46797">
    <property type="entry name" value="HTH-TYPE TRANSCRIPTIONAL REGULATOR"/>
    <property type="match status" value="1"/>
</dbReference>
<dbReference type="RefSeq" id="WP_146885232.1">
    <property type="nucleotide sequence ID" value="NZ_BJXB01000012.1"/>
</dbReference>
<evidence type="ECO:0000259" key="2">
    <source>
        <dbReference type="PROSITE" id="PS50943"/>
    </source>
</evidence>
<dbReference type="SUPFAM" id="SSF47413">
    <property type="entry name" value="lambda repressor-like DNA-binding domains"/>
    <property type="match status" value="1"/>
</dbReference>
<keyword evidence="1" id="KW-0238">DNA-binding</keyword>
<dbReference type="GO" id="GO:0005829">
    <property type="term" value="C:cytosol"/>
    <property type="evidence" value="ECO:0007669"/>
    <property type="project" value="TreeGrafter"/>
</dbReference>
<dbReference type="GO" id="GO:0003700">
    <property type="term" value="F:DNA-binding transcription factor activity"/>
    <property type="evidence" value="ECO:0007669"/>
    <property type="project" value="TreeGrafter"/>
</dbReference>
<dbReference type="Gene3D" id="1.10.260.40">
    <property type="entry name" value="lambda repressor-like DNA-binding domains"/>
    <property type="match status" value="1"/>
</dbReference>
<dbReference type="InterPro" id="IPR010982">
    <property type="entry name" value="Lambda_DNA-bd_dom_sf"/>
</dbReference>
<sequence>MTKLLQGLQPLRQARKLTQEELAKKAGVSVETIRKHEQGAYDGISGDTLNKLAGALGCPSAFLFLPYNSDVSENQESA</sequence>
<keyword evidence="4" id="KW-1185">Reference proteome</keyword>
<dbReference type="CDD" id="cd00093">
    <property type="entry name" value="HTH_XRE"/>
    <property type="match status" value="1"/>
</dbReference>
<evidence type="ECO:0000256" key="1">
    <source>
        <dbReference type="ARBA" id="ARBA00023125"/>
    </source>
</evidence>
<proteinExistence type="predicted"/>
<comment type="caution">
    <text evidence="3">The sequence shown here is derived from an EMBL/GenBank/DDBJ whole genome shotgun (WGS) entry which is preliminary data.</text>
</comment>
<dbReference type="Pfam" id="PF01381">
    <property type="entry name" value="HTH_3"/>
    <property type="match status" value="1"/>
</dbReference>
<dbReference type="Proteomes" id="UP000321306">
    <property type="component" value="Unassembled WGS sequence"/>
</dbReference>
<dbReference type="InterPro" id="IPR050807">
    <property type="entry name" value="TransReg_Diox_bact_type"/>
</dbReference>
<dbReference type="AlphaFoldDB" id="A0A511N3Y8"/>
<dbReference type="EMBL" id="BJXB01000012">
    <property type="protein sequence ID" value="GEM47178.1"/>
    <property type="molecule type" value="Genomic_DNA"/>
</dbReference>
<reference evidence="3 4" key="1">
    <citation type="submission" date="2019-07" db="EMBL/GenBank/DDBJ databases">
        <title>Whole genome shotgun sequence of Deinococcus cellulosilyticus NBRC 106333.</title>
        <authorList>
            <person name="Hosoyama A."/>
            <person name="Uohara A."/>
            <person name="Ohji S."/>
            <person name="Ichikawa N."/>
        </authorList>
    </citation>
    <scope>NUCLEOTIDE SEQUENCE [LARGE SCALE GENOMIC DNA]</scope>
    <source>
        <strain evidence="3 4">NBRC 106333</strain>
    </source>
</reference>
<dbReference type="OrthoDB" id="1122334at2"/>
<feature type="domain" description="HTH cro/C1-type" evidence="2">
    <location>
        <begin position="8"/>
        <end position="63"/>
    </location>
</feature>
<accession>A0A511N3Y8</accession>
<dbReference type="GO" id="GO:0003677">
    <property type="term" value="F:DNA binding"/>
    <property type="evidence" value="ECO:0007669"/>
    <property type="project" value="UniProtKB-KW"/>
</dbReference>
<evidence type="ECO:0000313" key="3">
    <source>
        <dbReference type="EMBL" id="GEM47178.1"/>
    </source>
</evidence>